<dbReference type="CDD" id="cd06578">
    <property type="entry name" value="HemD"/>
    <property type="match status" value="1"/>
</dbReference>
<comment type="caution">
    <text evidence="9">The sequence shown here is derived from an EMBL/GenBank/DDBJ whole genome shotgun (WGS) entry which is preliminary data.</text>
</comment>
<evidence type="ECO:0000256" key="2">
    <source>
        <dbReference type="ARBA" id="ARBA00022603"/>
    </source>
</evidence>
<dbReference type="Gene3D" id="3.40.50.10090">
    <property type="match status" value="2"/>
</dbReference>
<dbReference type="Gene3D" id="3.40.1010.10">
    <property type="entry name" value="Cobalt-precorrin-4 Transmethylase, Domain 1"/>
    <property type="match status" value="1"/>
</dbReference>
<evidence type="ECO:0000256" key="6">
    <source>
        <dbReference type="RuleBase" id="RU003960"/>
    </source>
</evidence>
<dbReference type="FunFam" id="3.30.950.10:FF:000001">
    <property type="entry name" value="Siroheme synthase"/>
    <property type="match status" value="1"/>
</dbReference>
<dbReference type="RefSeq" id="WP_088554700.1">
    <property type="nucleotide sequence ID" value="NZ_BDGJ01000164.1"/>
</dbReference>
<name>A0A1Z5HVN0_9FIRM</name>
<protein>
    <recommendedName>
        <fullName evidence="1">uroporphyrinogen-III C-methyltransferase</fullName>
        <ecNumber evidence="1">2.1.1.107</ecNumber>
    </recommendedName>
</protein>
<dbReference type="Gene3D" id="3.30.950.10">
    <property type="entry name" value="Methyltransferase, Cobalt-precorrin-4 Transmethylase, Domain 2"/>
    <property type="match status" value="1"/>
</dbReference>
<dbReference type="EC" id="2.1.1.107" evidence="1"/>
<dbReference type="EMBL" id="BDGJ01000164">
    <property type="protein sequence ID" value="GAW93603.1"/>
    <property type="molecule type" value="Genomic_DNA"/>
</dbReference>
<dbReference type="OrthoDB" id="9815856at2"/>
<dbReference type="NCBIfam" id="TIGR01469">
    <property type="entry name" value="cobA_cysG_Cterm"/>
    <property type="match status" value="1"/>
</dbReference>
<dbReference type="SUPFAM" id="SSF53790">
    <property type="entry name" value="Tetrapyrrole methylase"/>
    <property type="match status" value="1"/>
</dbReference>
<dbReference type="InterPro" id="IPR014776">
    <property type="entry name" value="4pyrrole_Mease_sub2"/>
</dbReference>
<dbReference type="InterPro" id="IPR014777">
    <property type="entry name" value="4pyrrole_Mease_sub1"/>
</dbReference>
<dbReference type="SUPFAM" id="SSF69618">
    <property type="entry name" value="HemD-like"/>
    <property type="match status" value="1"/>
</dbReference>
<dbReference type="GO" id="GO:0004852">
    <property type="term" value="F:uroporphyrinogen-III synthase activity"/>
    <property type="evidence" value="ECO:0007669"/>
    <property type="project" value="InterPro"/>
</dbReference>
<dbReference type="AlphaFoldDB" id="A0A1Z5HVN0"/>
<dbReference type="InterPro" id="IPR036108">
    <property type="entry name" value="4pyrrol_syn_uPrphyn_synt_sf"/>
</dbReference>
<dbReference type="InterPro" id="IPR003043">
    <property type="entry name" value="Uropor_MeTrfase_CS"/>
</dbReference>
<evidence type="ECO:0000256" key="4">
    <source>
        <dbReference type="ARBA" id="ARBA00022691"/>
    </source>
</evidence>
<dbReference type="InterPro" id="IPR006366">
    <property type="entry name" value="CobA/CysG_C"/>
</dbReference>
<gene>
    <name evidence="9" type="ORF">KKC1_27320</name>
</gene>
<dbReference type="InterPro" id="IPR003754">
    <property type="entry name" value="4pyrrol_synth_uPrphyn_synth"/>
</dbReference>
<keyword evidence="4" id="KW-0949">S-adenosyl-L-methionine</keyword>
<evidence type="ECO:0000313" key="10">
    <source>
        <dbReference type="Proteomes" id="UP000197032"/>
    </source>
</evidence>
<comment type="similarity">
    <text evidence="6">Belongs to the precorrin methyltransferase family.</text>
</comment>
<dbReference type="InterPro" id="IPR050161">
    <property type="entry name" value="Siro_Cobalamin_biosynth"/>
</dbReference>
<dbReference type="GO" id="GO:0019354">
    <property type="term" value="P:siroheme biosynthetic process"/>
    <property type="evidence" value="ECO:0007669"/>
    <property type="project" value="InterPro"/>
</dbReference>
<evidence type="ECO:0000256" key="1">
    <source>
        <dbReference type="ARBA" id="ARBA00012162"/>
    </source>
</evidence>
<keyword evidence="2 6" id="KW-0489">Methyltransferase</keyword>
<dbReference type="FunFam" id="3.40.50.10090:FF:000001">
    <property type="entry name" value="Bifunctional uroporphyrinogen-III C-methyltransferase/uroporphyrinogen-III synthase"/>
    <property type="match status" value="1"/>
</dbReference>
<dbReference type="Pfam" id="PF02602">
    <property type="entry name" value="HEM4"/>
    <property type="match status" value="1"/>
</dbReference>
<evidence type="ECO:0000259" key="8">
    <source>
        <dbReference type="Pfam" id="PF02602"/>
    </source>
</evidence>
<evidence type="ECO:0000256" key="5">
    <source>
        <dbReference type="ARBA" id="ARBA00023244"/>
    </source>
</evidence>
<sequence length="511" mass="56119">MTAKVGKVYLVGAGPGDPKLITLKGMECIRKADVIVYDRLINQRLLNYARPDAELIYAGKSPESHTLKQKEINQVLVEKARENKVVVRLKGGDPFLFGRGGEEAVALREAGIPYEVVPGITSAIAVPAYAGIPVTHRNYTSSFAVITGNEDPLKGEGTIAWDKIATGAGTLVFLMGMRNLPHIVEQLVENGLAPDTPIALIQWGTRPEQRTVIGTLADIVDKSREAGLKHPVTIVVGKVAGLREQLAWYEDKPLFGKRIVVTRTREQAGALAEKIEELGGEAWEFPVIKIVPPEDYGPLDRAIEELEKYSWIIFTSVNGVRFFFARLRHHRRDIRALAGIKLCAIGPKTQEALEQYGFIVDYVPQEYRAEAIIEGLKQYGLEGRHVLLPRADIARKILPEALQQMGVLVDEVVAYRTVKGSGDVKALKNMLERGTVHAVSFTSSSTVRYFMELLGEEAASLLKGVTVACIGPITAGTARELGLQVDVEAQEYTIDGLVEALVEYFQGRDNA</sequence>
<dbReference type="InterPro" id="IPR000878">
    <property type="entry name" value="4pyrrol_Mease"/>
</dbReference>
<dbReference type="Pfam" id="PF00590">
    <property type="entry name" value="TP_methylase"/>
    <property type="match status" value="1"/>
</dbReference>
<dbReference type="CDD" id="cd11642">
    <property type="entry name" value="SUMT"/>
    <property type="match status" value="1"/>
</dbReference>
<dbReference type="InterPro" id="IPR035996">
    <property type="entry name" value="4pyrrol_Methylase_sf"/>
</dbReference>
<feature type="domain" description="Tetrapyrrole methylase" evidence="7">
    <location>
        <begin position="7"/>
        <end position="219"/>
    </location>
</feature>
<accession>A0A1Z5HVN0</accession>
<dbReference type="PANTHER" id="PTHR45790:SF3">
    <property type="entry name" value="S-ADENOSYL-L-METHIONINE-DEPENDENT UROPORPHYRINOGEN III METHYLTRANSFERASE, CHLOROPLASTIC"/>
    <property type="match status" value="1"/>
</dbReference>
<keyword evidence="10" id="KW-1185">Reference proteome</keyword>
<feature type="domain" description="Tetrapyrrole biosynthesis uroporphyrinogen III synthase" evidence="8">
    <location>
        <begin position="270"/>
        <end position="499"/>
    </location>
</feature>
<dbReference type="PROSITE" id="PS00839">
    <property type="entry name" value="SUMT_1"/>
    <property type="match status" value="1"/>
</dbReference>
<keyword evidence="5" id="KW-0627">Porphyrin biosynthesis</keyword>
<keyword evidence="3 6" id="KW-0808">Transferase</keyword>
<organism evidence="9 10">
    <name type="scientific">Calderihabitans maritimus</name>
    <dbReference type="NCBI Taxonomy" id="1246530"/>
    <lineage>
        <taxon>Bacteria</taxon>
        <taxon>Bacillati</taxon>
        <taxon>Bacillota</taxon>
        <taxon>Clostridia</taxon>
        <taxon>Neomoorellales</taxon>
        <taxon>Calderihabitantaceae</taxon>
        <taxon>Calderihabitans</taxon>
    </lineage>
</organism>
<evidence type="ECO:0000313" key="9">
    <source>
        <dbReference type="EMBL" id="GAW93603.1"/>
    </source>
</evidence>
<reference evidence="10" key="1">
    <citation type="journal article" date="2017" name="Appl. Environ. Microbiol.">
        <title>Genomic Analysis of Calderihabitans maritimus KKC1, a Thermophilic, Hydrogenogenic, Carboxydotrophic Bacterium Isolated from Marine Sediment.</title>
        <authorList>
            <person name="Omae K."/>
            <person name="Yoneda Y."/>
            <person name="Fukuyama Y."/>
            <person name="Yoshida T."/>
            <person name="Sako Y."/>
        </authorList>
    </citation>
    <scope>NUCLEOTIDE SEQUENCE [LARGE SCALE GENOMIC DNA]</scope>
    <source>
        <strain evidence="10">KKC1</strain>
    </source>
</reference>
<evidence type="ECO:0000256" key="3">
    <source>
        <dbReference type="ARBA" id="ARBA00022679"/>
    </source>
</evidence>
<evidence type="ECO:0000259" key="7">
    <source>
        <dbReference type="Pfam" id="PF00590"/>
    </source>
</evidence>
<dbReference type="FunFam" id="3.40.1010.10:FF:000001">
    <property type="entry name" value="Siroheme synthase"/>
    <property type="match status" value="1"/>
</dbReference>
<dbReference type="Proteomes" id="UP000197032">
    <property type="component" value="Unassembled WGS sequence"/>
</dbReference>
<dbReference type="GO" id="GO:0032259">
    <property type="term" value="P:methylation"/>
    <property type="evidence" value="ECO:0007669"/>
    <property type="project" value="UniProtKB-KW"/>
</dbReference>
<dbReference type="GO" id="GO:0004851">
    <property type="term" value="F:uroporphyrin-III C-methyltransferase activity"/>
    <property type="evidence" value="ECO:0007669"/>
    <property type="project" value="UniProtKB-EC"/>
</dbReference>
<dbReference type="NCBIfam" id="NF004790">
    <property type="entry name" value="PRK06136.1"/>
    <property type="match status" value="1"/>
</dbReference>
<proteinExistence type="inferred from homology"/>
<dbReference type="PROSITE" id="PS00840">
    <property type="entry name" value="SUMT_2"/>
    <property type="match status" value="1"/>
</dbReference>
<dbReference type="PANTHER" id="PTHR45790">
    <property type="entry name" value="SIROHEME SYNTHASE-RELATED"/>
    <property type="match status" value="1"/>
</dbReference>